<dbReference type="Proteomes" id="UP000591844">
    <property type="component" value="Unassembled WGS sequence"/>
</dbReference>
<gene>
    <name evidence="1" type="ORF">C5469_17495</name>
</gene>
<reference evidence="1 2" key="1">
    <citation type="submission" date="2018-02" db="EMBL/GenBank/DDBJ databases">
        <authorList>
            <person name="Machado R.A."/>
        </authorList>
    </citation>
    <scope>NUCLEOTIDE SEQUENCE [LARGE SCALE GENOMIC DNA]</scope>
    <source>
        <strain evidence="1 2">DSM 19724</strain>
    </source>
</reference>
<sequence length="188" mass="20453">MASVILYGDKIHIKNNYLGNGGYLDTNGYATAQGAKYNVYTAASPNRAPGTGTGTWQIFSASGKGIGQEVYSSDIVFLVNLYQNNGGYLGTNGYAQSPELYNVYTADKVARPVESLTWYIFSDTTNGYDGRVREGNIIRFLNGYNNAHGGFLDTCNRANVNGSLYKVYTSILSNRDNGTGTWNLSKVV</sequence>
<comment type="caution">
    <text evidence="1">The sequence shown here is derived from an EMBL/GenBank/DDBJ whole genome shotgun (WGS) entry which is preliminary data.</text>
</comment>
<protein>
    <submittedName>
        <fullName evidence="1">Uncharacterized protein</fullName>
    </submittedName>
</protein>
<evidence type="ECO:0000313" key="2">
    <source>
        <dbReference type="Proteomes" id="UP000591844"/>
    </source>
</evidence>
<accession>A0A7X5QGB3</accession>
<dbReference type="RefSeq" id="WP_166309391.1">
    <property type="nucleotide sequence ID" value="NZ_CAWPIB010000020.1"/>
</dbReference>
<keyword evidence="2" id="KW-1185">Reference proteome</keyword>
<dbReference type="EMBL" id="PUJW01000020">
    <property type="protein sequence ID" value="NHB93836.1"/>
    <property type="molecule type" value="Genomic_DNA"/>
</dbReference>
<name>A0A7X5QGB3_9GAMM</name>
<evidence type="ECO:0000313" key="1">
    <source>
        <dbReference type="EMBL" id="NHB93836.1"/>
    </source>
</evidence>
<organism evidence="1 2">
    <name type="scientific">Photorhabdus cinerea</name>
    <dbReference type="NCBI Taxonomy" id="471575"/>
    <lineage>
        <taxon>Bacteria</taxon>
        <taxon>Pseudomonadati</taxon>
        <taxon>Pseudomonadota</taxon>
        <taxon>Gammaproteobacteria</taxon>
        <taxon>Enterobacterales</taxon>
        <taxon>Morganellaceae</taxon>
        <taxon>Photorhabdus</taxon>
    </lineage>
</organism>
<dbReference type="AlphaFoldDB" id="A0A7X5QGB3"/>
<proteinExistence type="predicted"/>